<dbReference type="SUPFAM" id="SSF52540">
    <property type="entry name" value="P-loop containing nucleoside triphosphate hydrolases"/>
    <property type="match status" value="1"/>
</dbReference>
<dbReference type="EMBL" id="MKIM01000024">
    <property type="protein sequence ID" value="OLP45735.1"/>
    <property type="molecule type" value="Genomic_DNA"/>
</dbReference>
<name>A0A1Q8ZUN2_9HYPH</name>
<proteinExistence type="predicted"/>
<dbReference type="STRING" id="1867956.BJF95_11445"/>
<dbReference type="GO" id="GO:0000731">
    <property type="term" value="P:DNA synthesis involved in DNA repair"/>
    <property type="evidence" value="ECO:0007669"/>
    <property type="project" value="TreeGrafter"/>
</dbReference>
<dbReference type="Pfam" id="PF02463">
    <property type="entry name" value="SMC_N"/>
    <property type="match status" value="1"/>
</dbReference>
<accession>A0A1Q8ZUN2</accession>
<gene>
    <name evidence="2" type="ORF">BJF95_11445</name>
</gene>
<dbReference type="RefSeq" id="WP_075638742.1">
    <property type="nucleotide sequence ID" value="NZ_MKIM01000024.1"/>
</dbReference>
<dbReference type="OrthoDB" id="7877292at2"/>
<evidence type="ECO:0000313" key="2">
    <source>
        <dbReference type="EMBL" id="OLP45735.1"/>
    </source>
</evidence>
<keyword evidence="3" id="KW-1185">Reference proteome</keyword>
<evidence type="ECO:0000259" key="1">
    <source>
        <dbReference type="Pfam" id="PF02463"/>
    </source>
</evidence>
<dbReference type="PANTHER" id="PTHR32182">
    <property type="entry name" value="DNA REPLICATION AND REPAIR PROTEIN RECF"/>
    <property type="match status" value="1"/>
</dbReference>
<dbReference type="InterPro" id="IPR027417">
    <property type="entry name" value="P-loop_NTPase"/>
</dbReference>
<feature type="domain" description="RecF/RecN/SMC N-terminal" evidence="1">
    <location>
        <begin position="6"/>
        <end position="611"/>
    </location>
</feature>
<sequence length="812" mass="87468">MIKIGLLTINDFRGIRSITLDLNTNNFAVCGPNGSGKSGVVDAIEFLLTGDISRLAGKGTGGLSVNEHGPHVDSTPEHACVEAQVIITATGKTATIRRTVKHPKVPTVTPEDPTVRAALAELAAHPEFVLSRREIIKFVLAEPSARSQLVQALLRLDELNTVRALLTKIANAEIRDEKAALRNAADAASELALALGIPKISLALLLVAVNTRRTALGLDSLVELSATTSVREGLQSTTSDTSVAVNKTLMLTELKSARERRDGLATKAFTDFLETASIKIGALEADVSLLQGANRENMLRAALALYDDECPVCGTDFELAEFQTIVTAKLTALSIATMKRQELENTLDPIADALDQAASAFKAAAKWASAGKTPIIVEKLLAAAQSKASAAATLRKLLPIDATKDALAVAGELAGLADEIAALDAVAALLPDPSTQDAAREYLVIAQSKLDSWRKFRKAEVTAKARAELASAASSTFGDAVTSGLETIFDAVKARFGELYRAINHDDEGAFAAQFKQDPGRLALDVDFYGRGFFPPGAYHSEGHQDGMGLCLYLALTDHLLGKKFSIAVLDDVLMSVDAGHRREFSRLLKAEFPHTQFVLTTHDPIWLKHMASEGLIGQKASARFRKWDVDHGPAEWDTKNVWAEIDSYLSLDDVPAAAGALRRYLEYLGEEVCHRLRARVEFRADAQFMLGDTLPHGIAALGDAYKKGRVAAGKWNKAELVEEIKVLEAAFVDARTATNVDQWQVNTAVHYNAWAALSKSDFMPVVNGYRALVSIFHCGDCGSLLRVSPERGPKEAVRCTCGTVFISLVEP</sequence>
<comment type="caution">
    <text evidence="2">The sequence shown here is derived from an EMBL/GenBank/DDBJ whole genome shotgun (WGS) entry which is preliminary data.</text>
</comment>
<evidence type="ECO:0000313" key="3">
    <source>
        <dbReference type="Proteomes" id="UP000186894"/>
    </source>
</evidence>
<dbReference type="InterPro" id="IPR003395">
    <property type="entry name" value="RecF/RecN/SMC_N"/>
</dbReference>
<dbReference type="PANTHER" id="PTHR32182:SF0">
    <property type="entry name" value="DNA REPLICATION AND REPAIR PROTEIN RECF"/>
    <property type="match status" value="1"/>
</dbReference>
<protein>
    <recommendedName>
        <fullName evidence="1">RecF/RecN/SMC N-terminal domain-containing protein</fullName>
    </recommendedName>
</protein>
<reference evidence="2 3" key="1">
    <citation type="submission" date="2016-09" db="EMBL/GenBank/DDBJ databases">
        <title>Rhizobium oryziradicis sp. nov., isolated from the root of rice.</title>
        <authorList>
            <person name="Zhao J."/>
            <person name="Zhang X."/>
        </authorList>
    </citation>
    <scope>NUCLEOTIDE SEQUENCE [LARGE SCALE GENOMIC DNA]</scope>
    <source>
        <strain evidence="2 3">N19</strain>
    </source>
</reference>
<dbReference type="Proteomes" id="UP000186894">
    <property type="component" value="Unassembled WGS sequence"/>
</dbReference>
<dbReference type="Gene3D" id="3.40.50.300">
    <property type="entry name" value="P-loop containing nucleotide triphosphate hydrolases"/>
    <property type="match status" value="2"/>
</dbReference>
<dbReference type="AlphaFoldDB" id="A0A1Q8ZUN2"/>
<dbReference type="GO" id="GO:0006302">
    <property type="term" value="P:double-strand break repair"/>
    <property type="evidence" value="ECO:0007669"/>
    <property type="project" value="TreeGrafter"/>
</dbReference>
<organism evidence="2 3">
    <name type="scientific">Rhizobium oryziradicis</name>
    <dbReference type="NCBI Taxonomy" id="1867956"/>
    <lineage>
        <taxon>Bacteria</taxon>
        <taxon>Pseudomonadati</taxon>
        <taxon>Pseudomonadota</taxon>
        <taxon>Alphaproteobacteria</taxon>
        <taxon>Hyphomicrobiales</taxon>
        <taxon>Rhizobiaceae</taxon>
        <taxon>Rhizobium/Agrobacterium group</taxon>
        <taxon>Rhizobium</taxon>
    </lineage>
</organism>